<dbReference type="AlphaFoldDB" id="A0A1I1JSW9"/>
<evidence type="ECO:0000313" key="3">
    <source>
        <dbReference type="Proteomes" id="UP000199577"/>
    </source>
</evidence>
<protein>
    <submittedName>
        <fullName evidence="2">Right handed beta helix region</fullName>
    </submittedName>
</protein>
<feature type="domain" description="Right handed beta helix" evidence="1">
    <location>
        <begin position="347"/>
        <end position="516"/>
    </location>
</feature>
<dbReference type="Gene3D" id="2.160.20.10">
    <property type="entry name" value="Single-stranded right-handed beta-helix, Pectin lyase-like"/>
    <property type="match status" value="2"/>
</dbReference>
<dbReference type="InterPro" id="IPR011050">
    <property type="entry name" value="Pectin_lyase_fold/virulence"/>
</dbReference>
<dbReference type="Pfam" id="PF13229">
    <property type="entry name" value="Beta_helix"/>
    <property type="match status" value="1"/>
</dbReference>
<evidence type="ECO:0000313" key="2">
    <source>
        <dbReference type="EMBL" id="SFC51616.1"/>
    </source>
</evidence>
<reference evidence="3" key="1">
    <citation type="submission" date="2016-10" db="EMBL/GenBank/DDBJ databases">
        <authorList>
            <person name="Varghese N."/>
            <person name="Submissions S."/>
        </authorList>
    </citation>
    <scope>NUCLEOTIDE SEQUENCE [LARGE SCALE GENOMIC DNA]</scope>
    <source>
        <strain evidence="3">DSM 22900</strain>
    </source>
</reference>
<proteinExistence type="predicted"/>
<dbReference type="OrthoDB" id="9808066at2"/>
<dbReference type="PANTHER" id="PTHR36453:SF1">
    <property type="entry name" value="RIGHT HANDED BETA HELIX DOMAIN-CONTAINING PROTEIN"/>
    <property type="match status" value="1"/>
</dbReference>
<sequence length="792" mass="89197">MASEGNFTRHRRQITGLRFKSGFISLYMIFLAVLFSDRTVSAKSYYVDMNASPNGDGSPQHPFRSIQKAADLLMAGDTCYIKGGIYPETVIPRYSGTFKQQIVFRPWGSTGKVVISGSDPINQADWVAHSPNIYKTSLLLKLGHENQVFRNDTMLVLARWPNVGEDLLFPTLSTMQKGTTANRIVDSLLPPYDLENAYVWVHAPEYWSNWTTDIVGFGRHHFDIVNRAPFQGAMKHNATEGGQYYLFGAFSMLDNDNEWYYDETTGTLYIYATSDSPSLGNIRVKQRKYAFDLADRRHIIIQDIEIHGASILTDERTSHVLLSGLRIYFPYHAEQANEQYGTQKEKGVVINGTNNVIQSCEIAYSSGCGVVLAGSYNHLVNSYIHDTDYIGTYASCVQLSGQRNIISHCTLTRSGRSVIDYSGMYQCIIQYNDLSYSGLLTSDLGVTYGTVIEGGNSEIRYNWFHDNKGVHRNVGLYYDHGTQNIVTHHNVVWGSDLSALMINHYAHYHLVYHNNFSAVQYGFRSRWGNKYLPSLQGSEFYNNIFSGPVDITASDYVWGHNLIGYDMLIDDKYLSAGSSAVDSGIPIEGINDKYIGSAPDIGAYESGGHLWHVGHNFDVDPIVDTAFSLPRHRNLIENAAFEHEDHLKPWSVTAGSVAVQSGYKNQTTPDTARLRMGKYSLMLKDTAQIEQQIFDLEPNSTYRFAGFFRLDPGERAVLGVRKDDGQEVLGSVIYPSNNFWVESVLEFMTDPDVDTVHVFVKRLPGNQGNVFVDDFGLILKREDDKNVEEEER</sequence>
<dbReference type="SUPFAM" id="SSF51126">
    <property type="entry name" value="Pectin lyase-like"/>
    <property type="match status" value="1"/>
</dbReference>
<keyword evidence="3" id="KW-1185">Reference proteome</keyword>
<dbReference type="Gene3D" id="2.60.120.260">
    <property type="entry name" value="Galactose-binding domain-like"/>
    <property type="match status" value="1"/>
</dbReference>
<gene>
    <name evidence="2" type="ORF">SAMN05421747_11332</name>
</gene>
<dbReference type="EMBL" id="FOLL01000013">
    <property type="protein sequence ID" value="SFC51616.1"/>
    <property type="molecule type" value="Genomic_DNA"/>
</dbReference>
<dbReference type="InterPro" id="IPR039448">
    <property type="entry name" value="Beta_helix"/>
</dbReference>
<name>A0A1I1JSW9_9SPHI</name>
<evidence type="ECO:0000259" key="1">
    <source>
        <dbReference type="Pfam" id="PF13229"/>
    </source>
</evidence>
<dbReference type="Proteomes" id="UP000199577">
    <property type="component" value="Unassembled WGS sequence"/>
</dbReference>
<dbReference type="STRING" id="623281.SAMN05421747_11332"/>
<accession>A0A1I1JSW9</accession>
<dbReference type="RefSeq" id="WP_090974134.1">
    <property type="nucleotide sequence ID" value="NZ_FOLL01000013.1"/>
</dbReference>
<dbReference type="InterPro" id="IPR012334">
    <property type="entry name" value="Pectin_lyas_fold"/>
</dbReference>
<organism evidence="2 3">
    <name type="scientific">Parapedobacter composti</name>
    <dbReference type="NCBI Taxonomy" id="623281"/>
    <lineage>
        <taxon>Bacteria</taxon>
        <taxon>Pseudomonadati</taxon>
        <taxon>Bacteroidota</taxon>
        <taxon>Sphingobacteriia</taxon>
        <taxon>Sphingobacteriales</taxon>
        <taxon>Sphingobacteriaceae</taxon>
        <taxon>Parapedobacter</taxon>
    </lineage>
</organism>
<dbReference type="PANTHER" id="PTHR36453">
    <property type="entry name" value="SECRETED PROTEIN-RELATED"/>
    <property type="match status" value="1"/>
</dbReference>